<keyword evidence="7 22" id="KW-0808">Transferase</keyword>
<dbReference type="Gene3D" id="1.10.287.130">
    <property type="match status" value="1"/>
</dbReference>
<keyword evidence="9" id="KW-0547">Nucleotide-binding</keyword>
<dbReference type="Pfam" id="PF09984">
    <property type="entry name" value="sCache_4"/>
    <property type="match status" value="1"/>
</dbReference>
<evidence type="ECO:0000256" key="16">
    <source>
        <dbReference type="PROSITE-ProRule" id="PRU00169"/>
    </source>
</evidence>
<evidence type="ECO:0000256" key="11">
    <source>
        <dbReference type="ARBA" id="ARBA00022840"/>
    </source>
</evidence>
<dbReference type="SMART" id="SM00387">
    <property type="entry name" value="HATPase_c"/>
    <property type="match status" value="1"/>
</dbReference>
<dbReference type="NCBIfam" id="NF008318">
    <property type="entry name" value="PRK11107.1"/>
    <property type="match status" value="1"/>
</dbReference>
<evidence type="ECO:0000256" key="2">
    <source>
        <dbReference type="ARBA" id="ARBA00004429"/>
    </source>
</evidence>
<feature type="domain" description="HPt" evidence="21">
    <location>
        <begin position="858"/>
        <end position="959"/>
    </location>
</feature>
<dbReference type="InterPro" id="IPR008207">
    <property type="entry name" value="Sig_transdc_His_kin_Hpt_dom"/>
</dbReference>
<evidence type="ECO:0000313" key="23">
    <source>
        <dbReference type="Proteomes" id="UP001215231"/>
    </source>
</evidence>
<evidence type="ECO:0000256" key="8">
    <source>
        <dbReference type="ARBA" id="ARBA00022692"/>
    </source>
</evidence>
<evidence type="ECO:0000313" key="22">
    <source>
        <dbReference type="EMBL" id="WDE12817.1"/>
    </source>
</evidence>
<dbReference type="EMBL" id="CP059693">
    <property type="protein sequence ID" value="WDE12817.1"/>
    <property type="molecule type" value="Genomic_DNA"/>
</dbReference>
<dbReference type="PRINTS" id="PR00344">
    <property type="entry name" value="BCTRLSENSOR"/>
</dbReference>
<evidence type="ECO:0000259" key="21">
    <source>
        <dbReference type="PROSITE" id="PS50894"/>
    </source>
</evidence>
<evidence type="ECO:0000259" key="18">
    <source>
        <dbReference type="PROSITE" id="PS50109"/>
    </source>
</evidence>
<dbReference type="SUPFAM" id="SSF47384">
    <property type="entry name" value="Homodimeric domain of signal transducing histidine kinase"/>
    <property type="match status" value="1"/>
</dbReference>
<sequence>MHKISLKDWVVLLTIIPTTLIGLGIAGYFSYSRYVELEEFLTLRSQSIIEPIAIASAEPIINKDREKLRHLIGFAHRSHANIVKSIAVFTKDNQIFVTSAYHGDTNVMRIKAGKNIPQNTSLEQLDKYLIFRTPIIDENHQVKNIEELKGNPTIVGYIAMQIDRDKIRYKQQSQFLIAFSIVIFGSLLSAIFAFQLIKNVTRPVTSMVNAVDRIREGKLESRVSGQLIGELNFLKNGINAMAQSLGDYHDEMQRSIDQATIDLRESLEQFEIQNVELDISKRKAQDANRVKSEFLANMSHELRTPLNGVIGFTRQVLKTPLSETQRDYLQTIERSANSLLAIINDILDFSKLDADKMIIENIPFSLRDSVEETLTLLAPIAHQKNLELSLRIAQQLPDFLIGDAMRIKQVIINLANNAIKFTEKGLVSIDIDSEHIDEKLAVFKITVTDTGIGMNSEQQKSIFEAFGQADKSITRLYGGTGLGLVISQRLAREMHGDIGFITEENRGSTFWFSFQCEVNPLPMTSMLNTKALVDKNILYYEPITHSRMATSEILANWKMKVTPVNSLEQFSNALAQGNNYDFALIGHDVSPSALTDLKKLIASVKPQIPAIHLAINSNSPNLQEALIANGAISCLSKPITPSRLCKALLPQPALGVKLLPEAASKKIPIKVLAVDDNDANLKLIKALLLEQVSEVITASNGQEAVTLCQNEKFALIFMDIQMPVMDGVTALKAIRSNTFNEDTAIIAVTAHALSSEKEKLLVEGFDSYITKPLDETMLRHTLYEYGNLELFAPRADEEIATSADKPVQESDIQTGTATNSEVIDVISPEPVQEEITPYDFGSIEVINWSLALQRTGNNSELAKEMLDGLLQSLPETKVNIEYALNNRDTERLKTLIHKLNGACCYTGVPNLGKITHQIETALKSGESAEALEPEFFEFFEHLDKVLHQAPQTLKILSES</sequence>
<proteinExistence type="predicted"/>
<evidence type="ECO:0000256" key="4">
    <source>
        <dbReference type="ARBA" id="ARBA00022475"/>
    </source>
</evidence>
<evidence type="ECO:0000256" key="15">
    <source>
        <dbReference type="PROSITE-ProRule" id="PRU00110"/>
    </source>
</evidence>
<evidence type="ECO:0000256" key="17">
    <source>
        <dbReference type="SAM" id="Phobius"/>
    </source>
</evidence>
<accession>A0ABY7VHC1</accession>
<dbReference type="PROSITE" id="PS50885">
    <property type="entry name" value="HAMP"/>
    <property type="match status" value="1"/>
</dbReference>
<comment type="subcellular location">
    <subcellularLocation>
        <location evidence="2">Cell inner membrane</location>
        <topology evidence="2">Multi-pass membrane protein</topology>
    </subcellularLocation>
</comment>
<keyword evidence="23" id="KW-1185">Reference proteome</keyword>
<evidence type="ECO:0000256" key="1">
    <source>
        <dbReference type="ARBA" id="ARBA00000085"/>
    </source>
</evidence>
<dbReference type="InterPro" id="IPR036097">
    <property type="entry name" value="HisK_dim/P_sf"/>
</dbReference>
<evidence type="ECO:0000256" key="9">
    <source>
        <dbReference type="ARBA" id="ARBA00022741"/>
    </source>
</evidence>
<feature type="domain" description="HAMP" evidence="20">
    <location>
        <begin position="198"/>
        <end position="250"/>
    </location>
</feature>
<dbReference type="SMART" id="SM00388">
    <property type="entry name" value="HisKA"/>
    <property type="match status" value="1"/>
</dbReference>
<dbReference type="SMART" id="SM00448">
    <property type="entry name" value="REC"/>
    <property type="match status" value="2"/>
</dbReference>
<evidence type="ECO:0000259" key="20">
    <source>
        <dbReference type="PROSITE" id="PS50885"/>
    </source>
</evidence>
<keyword evidence="12 17" id="KW-1133">Transmembrane helix</keyword>
<evidence type="ECO:0000256" key="3">
    <source>
        <dbReference type="ARBA" id="ARBA00012438"/>
    </source>
</evidence>
<dbReference type="InterPro" id="IPR003660">
    <property type="entry name" value="HAMP_dom"/>
</dbReference>
<dbReference type="CDD" id="cd17546">
    <property type="entry name" value="REC_hyHK_CKI1_RcsC-like"/>
    <property type="match status" value="1"/>
</dbReference>
<dbReference type="SUPFAM" id="SSF47226">
    <property type="entry name" value="Histidine-containing phosphotransfer domain, HPT domain"/>
    <property type="match status" value="1"/>
</dbReference>
<evidence type="ECO:0000256" key="7">
    <source>
        <dbReference type="ARBA" id="ARBA00022679"/>
    </source>
</evidence>
<dbReference type="InterPro" id="IPR011006">
    <property type="entry name" value="CheY-like_superfamily"/>
</dbReference>
<organism evidence="22 23">
    <name type="scientific">Thalassomonas haliotis</name>
    <dbReference type="NCBI Taxonomy" id="485448"/>
    <lineage>
        <taxon>Bacteria</taxon>
        <taxon>Pseudomonadati</taxon>
        <taxon>Pseudomonadota</taxon>
        <taxon>Gammaproteobacteria</taxon>
        <taxon>Alteromonadales</taxon>
        <taxon>Colwelliaceae</taxon>
        <taxon>Thalassomonas</taxon>
    </lineage>
</organism>
<keyword evidence="10 22" id="KW-0418">Kinase</keyword>
<evidence type="ECO:0000256" key="6">
    <source>
        <dbReference type="ARBA" id="ARBA00022553"/>
    </source>
</evidence>
<reference evidence="22 23" key="1">
    <citation type="journal article" date="2022" name="Mar. Drugs">
        <title>Bioassay-Guided Fractionation Leads to the Detection of Cholic Acid Generated by the Rare Thalassomonas sp.</title>
        <authorList>
            <person name="Pheiffer F."/>
            <person name="Schneider Y.K."/>
            <person name="Hansen E.H."/>
            <person name="Andersen J.H."/>
            <person name="Isaksson J."/>
            <person name="Busche T."/>
            <person name="R C."/>
            <person name="Kalinowski J."/>
            <person name="Zyl L.V."/>
            <person name="Trindade M."/>
        </authorList>
    </citation>
    <scope>NUCLEOTIDE SEQUENCE [LARGE SCALE GENOMIC DNA]</scope>
    <source>
        <strain evidence="22 23">A5K-61T</strain>
    </source>
</reference>
<dbReference type="EC" id="2.7.13.3" evidence="3"/>
<dbReference type="Gene3D" id="3.40.50.2300">
    <property type="match status" value="2"/>
</dbReference>
<keyword evidence="14 17" id="KW-0472">Membrane</keyword>
<dbReference type="PROSITE" id="PS50110">
    <property type="entry name" value="RESPONSE_REGULATORY"/>
    <property type="match status" value="2"/>
</dbReference>
<keyword evidence="5" id="KW-0997">Cell inner membrane</keyword>
<dbReference type="InterPro" id="IPR036641">
    <property type="entry name" value="HPT_dom_sf"/>
</dbReference>
<dbReference type="InterPro" id="IPR005467">
    <property type="entry name" value="His_kinase_dom"/>
</dbReference>
<dbReference type="InterPro" id="IPR019247">
    <property type="entry name" value="Histidine_kinase_BarA_N"/>
</dbReference>
<dbReference type="RefSeq" id="WP_274053140.1">
    <property type="nucleotide sequence ID" value="NZ_CP059693.1"/>
</dbReference>
<dbReference type="SUPFAM" id="SSF55874">
    <property type="entry name" value="ATPase domain of HSP90 chaperone/DNA topoisomerase II/histidine kinase"/>
    <property type="match status" value="1"/>
</dbReference>
<dbReference type="CDD" id="cd06225">
    <property type="entry name" value="HAMP"/>
    <property type="match status" value="1"/>
</dbReference>
<dbReference type="PANTHER" id="PTHR45339">
    <property type="entry name" value="HYBRID SIGNAL TRANSDUCTION HISTIDINE KINASE J"/>
    <property type="match status" value="1"/>
</dbReference>
<dbReference type="InterPro" id="IPR003594">
    <property type="entry name" value="HATPase_dom"/>
</dbReference>
<dbReference type="InterPro" id="IPR003661">
    <property type="entry name" value="HisK_dim/P_dom"/>
</dbReference>
<keyword evidence="13" id="KW-0902">Two-component regulatory system</keyword>
<evidence type="ECO:0000256" key="13">
    <source>
        <dbReference type="ARBA" id="ARBA00023012"/>
    </source>
</evidence>
<dbReference type="Pfam" id="PF00512">
    <property type="entry name" value="HisKA"/>
    <property type="match status" value="1"/>
</dbReference>
<evidence type="ECO:0000256" key="12">
    <source>
        <dbReference type="ARBA" id="ARBA00022989"/>
    </source>
</evidence>
<evidence type="ECO:0000256" key="5">
    <source>
        <dbReference type="ARBA" id="ARBA00022519"/>
    </source>
</evidence>
<comment type="catalytic activity">
    <reaction evidence="1">
        <text>ATP + protein L-histidine = ADP + protein N-phospho-L-histidine.</text>
        <dbReference type="EC" id="2.7.13.3"/>
    </reaction>
</comment>
<keyword evidence="6 16" id="KW-0597">Phosphoprotein</keyword>
<feature type="modified residue" description="4-aspartylphosphate" evidence="16">
    <location>
        <position position="719"/>
    </location>
</feature>
<feature type="transmembrane region" description="Helical" evidence="17">
    <location>
        <begin position="175"/>
        <end position="197"/>
    </location>
</feature>
<keyword evidence="11" id="KW-0067">ATP-binding</keyword>
<evidence type="ECO:0000259" key="19">
    <source>
        <dbReference type="PROSITE" id="PS50110"/>
    </source>
</evidence>
<name>A0ABY7VHC1_9GAMM</name>
<dbReference type="CDD" id="cd16922">
    <property type="entry name" value="HATPase_EvgS-ArcB-TorS-like"/>
    <property type="match status" value="1"/>
</dbReference>
<dbReference type="SMART" id="SM00304">
    <property type="entry name" value="HAMP"/>
    <property type="match status" value="1"/>
</dbReference>
<gene>
    <name evidence="22" type="primary">barA</name>
    <name evidence="22" type="ORF">H3N35_04930</name>
</gene>
<dbReference type="Pfam" id="PF00072">
    <property type="entry name" value="Response_reg"/>
    <property type="match status" value="1"/>
</dbReference>
<dbReference type="InterPro" id="IPR004358">
    <property type="entry name" value="Sig_transdc_His_kin-like_C"/>
</dbReference>
<dbReference type="Pfam" id="PF00672">
    <property type="entry name" value="HAMP"/>
    <property type="match status" value="1"/>
</dbReference>
<dbReference type="GO" id="GO:0004673">
    <property type="term" value="F:protein histidine kinase activity"/>
    <property type="evidence" value="ECO:0007669"/>
    <property type="project" value="UniProtKB-EC"/>
</dbReference>
<dbReference type="SUPFAM" id="SSF52172">
    <property type="entry name" value="CheY-like"/>
    <property type="match status" value="2"/>
</dbReference>
<evidence type="ECO:0000256" key="14">
    <source>
        <dbReference type="ARBA" id="ARBA00023136"/>
    </source>
</evidence>
<dbReference type="Gene3D" id="1.20.120.160">
    <property type="entry name" value="HPT domain"/>
    <property type="match status" value="1"/>
</dbReference>
<dbReference type="Proteomes" id="UP001215231">
    <property type="component" value="Chromosome"/>
</dbReference>
<dbReference type="Gene3D" id="6.10.340.10">
    <property type="match status" value="1"/>
</dbReference>
<feature type="domain" description="Histidine kinase" evidence="18">
    <location>
        <begin position="297"/>
        <end position="518"/>
    </location>
</feature>
<dbReference type="Pfam" id="PF01627">
    <property type="entry name" value="Hpt"/>
    <property type="match status" value="1"/>
</dbReference>
<protein>
    <recommendedName>
        <fullName evidence="3">histidine kinase</fullName>
        <ecNumber evidence="3">2.7.13.3</ecNumber>
    </recommendedName>
</protein>
<dbReference type="CDD" id="cd00082">
    <property type="entry name" value="HisKA"/>
    <property type="match status" value="1"/>
</dbReference>
<dbReference type="Gene3D" id="3.30.565.10">
    <property type="entry name" value="Histidine kinase-like ATPase, C-terminal domain"/>
    <property type="match status" value="1"/>
</dbReference>
<comment type="caution">
    <text evidence="16">Lacks conserved residue(s) required for the propagation of feature annotation.</text>
</comment>
<dbReference type="PROSITE" id="PS50109">
    <property type="entry name" value="HIS_KIN"/>
    <property type="match status" value="1"/>
</dbReference>
<dbReference type="Pfam" id="PF02518">
    <property type="entry name" value="HATPase_c"/>
    <property type="match status" value="1"/>
</dbReference>
<evidence type="ECO:0000256" key="10">
    <source>
        <dbReference type="ARBA" id="ARBA00022777"/>
    </source>
</evidence>
<dbReference type="PROSITE" id="PS50894">
    <property type="entry name" value="HPT"/>
    <property type="match status" value="1"/>
</dbReference>
<dbReference type="InterPro" id="IPR036890">
    <property type="entry name" value="HATPase_C_sf"/>
</dbReference>
<dbReference type="SUPFAM" id="SSF158472">
    <property type="entry name" value="HAMP domain-like"/>
    <property type="match status" value="1"/>
</dbReference>
<keyword evidence="8 17" id="KW-0812">Transmembrane</keyword>
<feature type="modified residue" description="Phosphohistidine" evidence="15">
    <location>
        <position position="897"/>
    </location>
</feature>
<dbReference type="SMART" id="SM00073">
    <property type="entry name" value="HPT"/>
    <property type="match status" value="1"/>
</dbReference>
<feature type="transmembrane region" description="Helical" evidence="17">
    <location>
        <begin position="9"/>
        <end position="31"/>
    </location>
</feature>
<feature type="domain" description="Response regulatory" evidence="19">
    <location>
        <begin position="670"/>
        <end position="786"/>
    </location>
</feature>
<dbReference type="InterPro" id="IPR001789">
    <property type="entry name" value="Sig_transdc_resp-reg_receiver"/>
</dbReference>
<keyword evidence="4" id="KW-1003">Cell membrane</keyword>
<dbReference type="PANTHER" id="PTHR45339:SF1">
    <property type="entry name" value="HYBRID SIGNAL TRANSDUCTION HISTIDINE KINASE J"/>
    <property type="match status" value="1"/>
</dbReference>
<feature type="domain" description="Response regulatory" evidence="19">
    <location>
        <begin position="536"/>
        <end position="652"/>
    </location>
</feature>